<feature type="region of interest" description="Disordered" evidence="2">
    <location>
        <begin position="276"/>
        <end position="299"/>
    </location>
</feature>
<feature type="region of interest" description="Disordered" evidence="2">
    <location>
        <begin position="328"/>
        <end position="469"/>
    </location>
</feature>
<feature type="compositionally biased region" description="Polar residues" evidence="2">
    <location>
        <begin position="279"/>
        <end position="289"/>
    </location>
</feature>
<evidence type="ECO:0000256" key="2">
    <source>
        <dbReference type="SAM" id="MobiDB-lite"/>
    </source>
</evidence>
<feature type="compositionally biased region" description="Basic and acidic residues" evidence="2">
    <location>
        <begin position="188"/>
        <end position="217"/>
    </location>
</feature>
<feature type="region of interest" description="Disordered" evidence="2">
    <location>
        <begin position="104"/>
        <end position="221"/>
    </location>
</feature>
<feature type="compositionally biased region" description="Basic and acidic residues" evidence="2">
    <location>
        <begin position="233"/>
        <end position="242"/>
    </location>
</feature>
<evidence type="ECO:0000256" key="1">
    <source>
        <dbReference type="SAM" id="Coils"/>
    </source>
</evidence>
<feature type="compositionally biased region" description="Basic and acidic residues" evidence="2">
    <location>
        <begin position="363"/>
        <end position="446"/>
    </location>
</feature>
<feature type="coiled-coil region" evidence="1">
    <location>
        <begin position="537"/>
        <end position="564"/>
    </location>
</feature>
<organism evidence="3 4">
    <name type="scientific">Aspergillus ellipticus CBS 707.79</name>
    <dbReference type="NCBI Taxonomy" id="1448320"/>
    <lineage>
        <taxon>Eukaryota</taxon>
        <taxon>Fungi</taxon>
        <taxon>Dikarya</taxon>
        <taxon>Ascomycota</taxon>
        <taxon>Pezizomycotina</taxon>
        <taxon>Eurotiomycetes</taxon>
        <taxon>Eurotiomycetidae</taxon>
        <taxon>Eurotiales</taxon>
        <taxon>Aspergillaceae</taxon>
        <taxon>Aspergillus</taxon>
        <taxon>Aspergillus subgen. Circumdati</taxon>
    </lineage>
</organism>
<sequence>MPYTLGSATRGRRESFDLASPESNPPDELAEAYRQIDDAGSLVDLDPEDDFNISLRDSRSRRSSSTSRFRGDDLFAVTDADFLNDVSDDPDAFRRKLVDHAEDEKRFRRATSSRSPVLSNAGTINPLTSENLQRRNYEEEEEAVEEEDDGGFKPSFKFPSTWGSKATHRGDWLKKMARRTELPLTTAEKPKEATPPKLKFETNLDTNPERSNVDSKVRYSRVPLSDAPNKLFFEQKPDKSIDGESIPNTPITVYKNSVFTKRSPTKRDSQDLLRKLSRTESPNQQNQLKTPEAQKVPDRRIYDKTPIVTGAWIDTPVTERINSFPEHLSRDIVPSPPRNDRFESSFVPAQPRIDEVPNTFELEETRQRDDQEKQKKQEAERQEEERKREEILMEERLREERLKEEKEREERQREAKEREEKQKKQKQDAEKQSQERERAKNEKKQVEPASGKTKAKDKPPLVKPDLPKSALETVLQDYKEHKGSLDVGDDTIESLQDIIDGQPGEPKTEEEDDAAYEKEILEKLELSSAGGKDTVDLDRLNEKLRSLAENIQKVKKGLDGLENQVSRDADALSAIPSPPRGKKGTNQHSCENCGGHNDRVYALISLPRLWNRNPITHRIRPTRLGWCSLILFVWYFSESTMCDFYCHPFISNTCTGNCLLPDAPRFPYTIPTMLWRWLHLSAIFTPLWAIFIAFSRLVAQLLGLWDGYVEEAPPPVNISGEIRIHGSRVASIPTAVATSRGFFSAPKMWPEKEQREVPDVVPELNLEVEDVPMGGQDSLRWEEGDFMDDDEFI</sequence>
<feature type="region of interest" description="Disordered" evidence="2">
    <location>
        <begin position="40"/>
        <end position="70"/>
    </location>
</feature>
<dbReference type="OrthoDB" id="3439035at2759"/>
<gene>
    <name evidence="3" type="ORF">BO71DRAFT_443574</name>
</gene>
<dbReference type="Proteomes" id="UP000247810">
    <property type="component" value="Unassembled WGS sequence"/>
</dbReference>
<name>A0A319CZW9_9EURO</name>
<keyword evidence="4" id="KW-1185">Reference proteome</keyword>
<accession>A0A319CZW9</accession>
<proteinExistence type="predicted"/>
<evidence type="ECO:0000313" key="3">
    <source>
        <dbReference type="EMBL" id="PYH90865.1"/>
    </source>
</evidence>
<dbReference type="STRING" id="1448320.A0A319CZW9"/>
<protein>
    <submittedName>
        <fullName evidence="3">Uncharacterized protein</fullName>
    </submittedName>
</protein>
<feature type="region of interest" description="Disordered" evidence="2">
    <location>
        <begin position="1"/>
        <end position="27"/>
    </location>
</feature>
<dbReference type="AlphaFoldDB" id="A0A319CZW9"/>
<evidence type="ECO:0000313" key="4">
    <source>
        <dbReference type="Proteomes" id="UP000247810"/>
    </source>
</evidence>
<feature type="compositionally biased region" description="Basic and acidic residues" evidence="2">
    <location>
        <begin position="168"/>
        <end position="181"/>
    </location>
</feature>
<dbReference type="VEuPathDB" id="FungiDB:BO71DRAFT_443574"/>
<reference evidence="3 4" key="1">
    <citation type="submission" date="2018-02" db="EMBL/GenBank/DDBJ databases">
        <title>The genomes of Aspergillus section Nigri reveals drivers in fungal speciation.</title>
        <authorList>
            <consortium name="DOE Joint Genome Institute"/>
            <person name="Vesth T.C."/>
            <person name="Nybo J."/>
            <person name="Theobald S."/>
            <person name="Brandl J."/>
            <person name="Frisvad J.C."/>
            <person name="Nielsen K.F."/>
            <person name="Lyhne E.K."/>
            <person name="Kogle M.E."/>
            <person name="Kuo A."/>
            <person name="Riley R."/>
            <person name="Clum A."/>
            <person name="Nolan M."/>
            <person name="Lipzen A."/>
            <person name="Salamov A."/>
            <person name="Henrissat B."/>
            <person name="Wiebenga A."/>
            <person name="De vries R.P."/>
            <person name="Grigoriev I.V."/>
            <person name="Mortensen U.H."/>
            <person name="Andersen M.R."/>
            <person name="Baker S.E."/>
        </authorList>
    </citation>
    <scope>NUCLEOTIDE SEQUENCE [LARGE SCALE GENOMIC DNA]</scope>
    <source>
        <strain evidence="3 4">CBS 707.79</strain>
    </source>
</reference>
<keyword evidence="1" id="KW-0175">Coiled coil</keyword>
<feature type="compositionally biased region" description="Acidic residues" evidence="2">
    <location>
        <begin position="138"/>
        <end position="149"/>
    </location>
</feature>
<dbReference type="EMBL" id="KZ825965">
    <property type="protein sequence ID" value="PYH90865.1"/>
    <property type="molecule type" value="Genomic_DNA"/>
</dbReference>
<feature type="compositionally biased region" description="Polar residues" evidence="2">
    <location>
        <begin position="110"/>
        <end position="131"/>
    </location>
</feature>
<feature type="region of interest" description="Disordered" evidence="2">
    <location>
        <begin position="231"/>
        <end position="250"/>
    </location>
</feature>